<dbReference type="InterPro" id="IPR039428">
    <property type="entry name" value="NUOK/Mnh_C1-like"/>
</dbReference>
<dbReference type="PANTHER" id="PTHR11434:SF16">
    <property type="entry name" value="NADH-UBIQUINONE OXIDOREDUCTASE CHAIN 4L"/>
    <property type="match status" value="1"/>
</dbReference>
<accession>A0A891GSA5</accession>
<dbReference type="HAMAP" id="MF_01456">
    <property type="entry name" value="NDH1_NuoK"/>
    <property type="match status" value="1"/>
</dbReference>
<reference evidence="8" key="1">
    <citation type="journal article" date="2021" name="Mitochondrial DNA Part B Resour">
        <title>Complete mitochondrial genome of the harmful algal bloom species Thalassiosira nordenskioeldii (Mediophyceae, Bacillariophyta) from the east China sea.</title>
        <authorList>
            <person name="Liu K."/>
            <person name="Liu S."/>
            <person name="Chen Y."/>
            <person name="Liu F."/>
            <person name="Chen N."/>
        </authorList>
    </citation>
    <scope>NUCLEOTIDE SEQUENCE</scope>
    <source>
        <strain evidence="8">CNS00052</strain>
    </source>
</reference>
<keyword evidence="3" id="KW-0813">Transport</keyword>
<protein>
    <submittedName>
        <fullName evidence="8">NADH dehydrogenase subunit 4L</fullName>
    </submittedName>
</protein>
<dbReference type="NCBIfam" id="NF004321">
    <property type="entry name" value="PRK05715.1-3"/>
    <property type="match status" value="1"/>
</dbReference>
<gene>
    <name evidence="8" type="primary">nad4L</name>
</gene>
<dbReference type="Pfam" id="PF00420">
    <property type="entry name" value="Oxidored_q2"/>
    <property type="match status" value="1"/>
</dbReference>
<dbReference type="GO" id="GO:0042773">
    <property type="term" value="P:ATP synthesis coupled electron transport"/>
    <property type="evidence" value="ECO:0007669"/>
    <property type="project" value="InterPro"/>
</dbReference>
<evidence type="ECO:0000256" key="5">
    <source>
        <dbReference type="ARBA" id="ARBA00022989"/>
    </source>
</evidence>
<dbReference type="FunFam" id="1.10.287.3510:FF:000001">
    <property type="entry name" value="NADH-quinone oxidoreductase subunit K"/>
    <property type="match status" value="1"/>
</dbReference>
<dbReference type="InterPro" id="IPR001133">
    <property type="entry name" value="NADH_UbQ_OxRdtase_chain4L/K"/>
</dbReference>
<dbReference type="NCBIfam" id="NF004320">
    <property type="entry name" value="PRK05715.1-2"/>
    <property type="match status" value="1"/>
</dbReference>
<evidence type="ECO:0000256" key="2">
    <source>
        <dbReference type="ARBA" id="ARBA00010519"/>
    </source>
</evidence>
<evidence type="ECO:0000256" key="1">
    <source>
        <dbReference type="ARBA" id="ARBA00004141"/>
    </source>
</evidence>
<evidence type="ECO:0000313" key="8">
    <source>
        <dbReference type="EMBL" id="QRK25903.1"/>
    </source>
</evidence>
<dbReference type="EMBL" id="MW387419">
    <property type="protein sequence ID" value="QRK25903.1"/>
    <property type="molecule type" value="Genomic_DNA"/>
</dbReference>
<feature type="transmembrane region" description="Helical" evidence="7">
    <location>
        <begin position="62"/>
        <end position="87"/>
    </location>
</feature>
<keyword evidence="4 7" id="KW-0812">Transmembrane</keyword>
<dbReference type="GO" id="GO:0016651">
    <property type="term" value="F:oxidoreductase activity, acting on NAD(P)H"/>
    <property type="evidence" value="ECO:0007669"/>
    <property type="project" value="InterPro"/>
</dbReference>
<dbReference type="NCBIfam" id="NF004323">
    <property type="entry name" value="PRK05715.1-5"/>
    <property type="match status" value="1"/>
</dbReference>
<keyword evidence="8" id="KW-0496">Mitochondrion</keyword>
<dbReference type="PANTHER" id="PTHR11434">
    <property type="entry name" value="NADH-UBIQUINONE OXIDOREDUCTASE SUBUNIT ND4L"/>
    <property type="match status" value="1"/>
</dbReference>
<name>A0A891GSA5_THANO</name>
<keyword evidence="6 7" id="KW-0472">Membrane</keyword>
<evidence type="ECO:0000256" key="6">
    <source>
        <dbReference type="ARBA" id="ARBA00023136"/>
    </source>
</evidence>
<feature type="transmembrane region" description="Helical" evidence="7">
    <location>
        <begin position="38"/>
        <end position="56"/>
    </location>
</feature>
<geneLocation type="mitochondrion" evidence="8"/>
<keyword evidence="5 7" id="KW-1133">Transmembrane helix</keyword>
<sequence length="103" mass="11618">MVILNINYILSIAITLFLIGVLGLVLNRKNILITLMSIELMLLAINLNFIIFSIYLDDLTGYVFVLFILTIAAAESAIGLAILTIYYRLKNNIRIDKIKNIKS</sequence>
<feature type="transmembrane region" description="Helical" evidence="7">
    <location>
        <begin position="6"/>
        <end position="26"/>
    </location>
</feature>
<comment type="subcellular location">
    <subcellularLocation>
        <location evidence="1">Membrane</location>
        <topology evidence="1">Multi-pass membrane protein</topology>
    </subcellularLocation>
</comment>
<dbReference type="RefSeq" id="YP_010164000.1">
    <property type="nucleotide sequence ID" value="NC_057471.1"/>
</dbReference>
<dbReference type="GeneID" id="67267230"/>
<organism evidence="8">
    <name type="scientific">Thalassiosira nordenskioeldii</name>
    <name type="common">Marine diatom</name>
    <dbReference type="NCBI Taxonomy" id="83372"/>
    <lineage>
        <taxon>Eukaryota</taxon>
        <taxon>Sar</taxon>
        <taxon>Stramenopiles</taxon>
        <taxon>Ochrophyta</taxon>
        <taxon>Bacillariophyta</taxon>
        <taxon>Coscinodiscophyceae</taxon>
        <taxon>Thalassiosirophycidae</taxon>
        <taxon>Thalassiosirales</taxon>
        <taxon>Thalassiosiraceae</taxon>
        <taxon>Thalassiosira</taxon>
    </lineage>
</organism>
<dbReference type="AlphaFoldDB" id="A0A891GSA5"/>
<evidence type="ECO:0000256" key="3">
    <source>
        <dbReference type="ARBA" id="ARBA00022448"/>
    </source>
</evidence>
<evidence type="ECO:0000256" key="4">
    <source>
        <dbReference type="ARBA" id="ARBA00022692"/>
    </source>
</evidence>
<dbReference type="GO" id="GO:0030964">
    <property type="term" value="C:NADH dehydrogenase complex"/>
    <property type="evidence" value="ECO:0007669"/>
    <property type="project" value="TreeGrafter"/>
</dbReference>
<comment type="similarity">
    <text evidence="2">Belongs to the complex I subunit 4L family.</text>
</comment>
<proteinExistence type="inferred from homology"/>
<dbReference type="Gene3D" id="1.10.287.3510">
    <property type="match status" value="1"/>
</dbReference>
<evidence type="ECO:0000256" key="7">
    <source>
        <dbReference type="SAM" id="Phobius"/>
    </source>
</evidence>